<dbReference type="GO" id="GO:0005524">
    <property type="term" value="F:ATP binding"/>
    <property type="evidence" value="ECO:0007669"/>
    <property type="project" value="UniProtKB-KW"/>
</dbReference>
<dbReference type="PANTHER" id="PTHR47962:SF5">
    <property type="entry name" value="ATP-DEPENDENT HELICASE LHR-RELATED"/>
    <property type="match status" value="1"/>
</dbReference>
<keyword evidence="7" id="KW-0234">DNA repair</keyword>
<dbReference type="InterPro" id="IPR013701">
    <property type="entry name" value="Lhr-like_DEAD/DEAH_assoc"/>
</dbReference>
<evidence type="ECO:0000259" key="11">
    <source>
        <dbReference type="PROSITE" id="PS51194"/>
    </source>
</evidence>
<dbReference type="GO" id="GO:0003677">
    <property type="term" value="F:DNA binding"/>
    <property type="evidence" value="ECO:0007669"/>
    <property type="project" value="UniProtKB-KW"/>
</dbReference>
<dbReference type="GO" id="GO:0006281">
    <property type="term" value="P:DNA repair"/>
    <property type="evidence" value="ECO:0007669"/>
    <property type="project" value="UniProtKB-KW"/>
</dbReference>
<dbReference type="CDD" id="cd17922">
    <property type="entry name" value="DEXHc_LHR-like"/>
    <property type="match status" value="1"/>
</dbReference>
<dbReference type="Gene3D" id="3.40.50.300">
    <property type="entry name" value="P-loop containing nucleotide triphosphate hydrolases"/>
    <property type="match status" value="2"/>
</dbReference>
<dbReference type="Pfam" id="PF19306">
    <property type="entry name" value="WHD_Lhr"/>
    <property type="match status" value="1"/>
</dbReference>
<dbReference type="Pfam" id="PF08494">
    <property type="entry name" value="DEAD_assoc"/>
    <property type="match status" value="1"/>
</dbReference>
<keyword evidence="2" id="KW-0227">DNA damage</keyword>
<keyword evidence="1" id="KW-0547">Nucleotide-binding</keyword>
<keyword evidence="6" id="KW-0238">DNA-binding</keyword>
<dbReference type="SUPFAM" id="SSF52540">
    <property type="entry name" value="P-loop containing nucleoside triphosphate hydrolases"/>
    <property type="match status" value="1"/>
</dbReference>
<dbReference type="STRING" id="502025.Hoch_6550"/>
<feature type="compositionally biased region" description="Acidic residues" evidence="9">
    <location>
        <begin position="1185"/>
        <end position="1194"/>
    </location>
</feature>
<evidence type="ECO:0000256" key="6">
    <source>
        <dbReference type="ARBA" id="ARBA00023125"/>
    </source>
</evidence>
<dbReference type="InterPro" id="IPR011545">
    <property type="entry name" value="DEAD/DEAH_box_helicase_dom"/>
</dbReference>
<dbReference type="Pfam" id="PF23234">
    <property type="entry name" value="WHD_4th_Lhr"/>
    <property type="match status" value="1"/>
</dbReference>
<accession>D0LRM6</accession>
<dbReference type="Pfam" id="PF08221">
    <property type="entry name" value="HTH_9"/>
    <property type="match status" value="1"/>
</dbReference>
<dbReference type="PANTHER" id="PTHR47962">
    <property type="entry name" value="ATP-DEPENDENT HELICASE LHR-RELATED-RELATED"/>
    <property type="match status" value="1"/>
</dbReference>
<keyword evidence="4" id="KW-0347">Helicase</keyword>
<dbReference type="Pfam" id="PF00271">
    <property type="entry name" value="Helicase_C"/>
    <property type="match status" value="1"/>
</dbReference>
<evidence type="ECO:0000259" key="10">
    <source>
        <dbReference type="PROSITE" id="PS51192"/>
    </source>
</evidence>
<feature type="compositionally biased region" description="Basic and acidic residues" evidence="9">
    <location>
        <begin position="1345"/>
        <end position="1357"/>
    </location>
</feature>
<feature type="domain" description="Helicase C-terminal" evidence="11">
    <location>
        <begin position="285"/>
        <end position="443"/>
    </location>
</feature>
<dbReference type="SMART" id="SM00490">
    <property type="entry name" value="HELICc"/>
    <property type="match status" value="1"/>
</dbReference>
<evidence type="ECO:0000256" key="2">
    <source>
        <dbReference type="ARBA" id="ARBA00022763"/>
    </source>
</evidence>
<dbReference type="PROSITE" id="PS51192">
    <property type="entry name" value="HELICASE_ATP_BIND_1"/>
    <property type="match status" value="1"/>
</dbReference>
<feature type="region of interest" description="Disordered" evidence="9">
    <location>
        <begin position="1544"/>
        <end position="1573"/>
    </location>
</feature>
<evidence type="ECO:0000313" key="13">
    <source>
        <dbReference type="Proteomes" id="UP000001880"/>
    </source>
</evidence>
<dbReference type="eggNOG" id="COG1201">
    <property type="taxonomic scope" value="Bacteria"/>
</dbReference>
<dbReference type="InterPro" id="IPR055368">
    <property type="entry name" value="WH3_Lhr"/>
</dbReference>
<evidence type="ECO:0000256" key="9">
    <source>
        <dbReference type="SAM" id="MobiDB-lite"/>
    </source>
</evidence>
<dbReference type="KEGG" id="hoh:Hoch_6550"/>
<evidence type="ECO:0000256" key="7">
    <source>
        <dbReference type="ARBA" id="ARBA00023204"/>
    </source>
</evidence>
<feature type="region of interest" description="Disordered" evidence="9">
    <location>
        <begin position="1345"/>
        <end position="1387"/>
    </location>
</feature>
<dbReference type="Pfam" id="PF23235">
    <property type="entry name" value="WHD_3rd_Lhr"/>
    <property type="match status" value="1"/>
</dbReference>
<dbReference type="EMBL" id="CP001804">
    <property type="protein sequence ID" value="ACY19018.1"/>
    <property type="molecule type" value="Genomic_DNA"/>
</dbReference>
<organism evidence="12 13">
    <name type="scientific">Haliangium ochraceum (strain DSM 14365 / JCM 11303 / SMP-2)</name>
    <dbReference type="NCBI Taxonomy" id="502025"/>
    <lineage>
        <taxon>Bacteria</taxon>
        <taxon>Pseudomonadati</taxon>
        <taxon>Myxococcota</taxon>
        <taxon>Polyangia</taxon>
        <taxon>Haliangiales</taxon>
        <taxon>Kofleriaceae</taxon>
        <taxon>Haliangium</taxon>
    </lineage>
</organism>
<dbReference type="InterPro" id="IPR027417">
    <property type="entry name" value="P-loop_NTPase"/>
</dbReference>
<feature type="compositionally biased region" description="Low complexity" evidence="9">
    <location>
        <begin position="1195"/>
        <end position="1210"/>
    </location>
</feature>
<dbReference type="SMART" id="SM00487">
    <property type="entry name" value="DEXDc"/>
    <property type="match status" value="1"/>
</dbReference>
<evidence type="ECO:0000256" key="8">
    <source>
        <dbReference type="ARBA" id="ARBA00023235"/>
    </source>
</evidence>
<keyword evidence="13" id="KW-1185">Reference proteome</keyword>
<evidence type="ECO:0000256" key="5">
    <source>
        <dbReference type="ARBA" id="ARBA00022840"/>
    </source>
</evidence>
<proteinExistence type="predicted"/>
<dbReference type="PROSITE" id="PS51194">
    <property type="entry name" value="HELICASE_CTER"/>
    <property type="match status" value="1"/>
</dbReference>
<sequence length="1573" mass="171436">MPSIEQPPTPPADAAARDPIDAAGAAALAGFHPVVASWFRARFGSPTAPQTQGWPRIAAGEDTLIAAPTGSGKTLAAFLACLDRLIQRSLRSVLPERTHILYISPLKALSNDIFRNLETPLAELGEAFAEAGLCLPPIRTAVRTGDTPQSERAKMAKRPPHILITTPESFYLLLTSKSGRAALSAVETVIVDEIHAVARDKRGAHLGLSLERLDRLVRSESGRAPVRVGLSATQRPIELIAEYLSGRARPLPHIVDAGHARTLDIAIEITDDELGALASHEQMGRVYDRIVELIEQHHTTLVFVNTRRLVERVAHALEERLGEERVVAHHGSMSREMRLAAEQKLKFGQVACAVATASLELGIDVGPVDLVVQLGSPRSIATMLQRIGRSGHSRRGLPKGRLFALTRDQLVECAALVRAVCKHNLDAIEPRMSPFDILAQQIVAAAACEDLEQDELFALVSGAFHYRELAREDFDKILLMLSEGVSDRRGRATAHIHWDRIGGRIKARRGARLAALTSGGAIPDNANYQVVLYPEELRIGEVDEDFAIESSPGDVFLLGNAPWRIRRVETGRVLVEDARGAPPTVPHWVGEAPGRTIELSEEVGTLRDEVEARIAAGEAPADIAAWVGEVACMPRTAAEQLVAYLREARGALGTLPTTRRLIAERFFDEGGGMQLVIHAPLGGRINRAWGLALRKRFCRSFDFELQAAATDDGIVISLGQPHSFPLETVFQFLSSVSVEEILVQALLDAPMFEIRWRWNATRSLTVLRRYGAKKVAPHILRMRANDLLSVVFPQQQACLENIPGDREIPDHPLVAETVRDCLTEAMDIERLRQLIADIENGRIEVLGRDTVSPSPLCHELIMANPYAFLDDADAENRRTRAVSLRRSLPDQGDATALDESAIRRAEEEARPSVRDLDELHDALLSLVLVPEPLGLSLAGSSALSAPLMDRLISDGRATRLRYDSRGRECVAWVAAERLPVARAAVPEAEELPALPPLPFAVEVPAPEEVDVRIVRAHLDYSGPRSGRRLADELGLPGARVLAACYALENDGAILRGSFTPGLSGKPEDDLDIEWCNRRILARIHRLTLARLRSEIEPVSAAALMRFLFRWQRVNHENRLIGEDGLLTVLEQLQGFETAAGAWERELLPARLHGYQPAWLDALCLSGQVAWCRLSPRMPSHPDPASEIDADDTSDSDSAAAHAGAANENAGAGAGANGKRRGRLAPTKAAPLALLLRRDLDWLRAPSARSDSVFDRVDADRVESADDIAQALAEGGFGDAARAVYAHLASAGASFLAELVRGTGLAPEQVEDGLWQLAQAGLATADGFAGLRVLVDRAAGESRSLFDEVGRRSQDRKTGPRGAGSSAWQRAVRKARQRERQRPAHAVRSLPTAAGRWSLLGPPDPAQVDPEAVALQLLQRYGVIFRDLLVRESNLPPWREVLICLRRLEARGEVRGGRFVSGFVGEQFALPEAVDGLRSMRRAPAIDEFTLITATDPLNLVGITSAGPKTPAVMGNAILFRNGVPLASREAGEIVLRQDLEPGAQIDDDMVYHPPPRKPAREPQPVQQMGLPLL</sequence>
<keyword evidence="3" id="KW-0378">Hydrolase</keyword>
<protein>
    <submittedName>
        <fullName evidence="12">DEAD/H associated domain protein</fullName>
    </submittedName>
</protein>
<dbReference type="InterPro" id="IPR001650">
    <property type="entry name" value="Helicase_C-like"/>
</dbReference>
<dbReference type="Proteomes" id="UP000001880">
    <property type="component" value="Chromosome"/>
</dbReference>
<gene>
    <name evidence="12" type="ordered locus">Hoch_6550</name>
</gene>
<evidence type="ECO:0000313" key="12">
    <source>
        <dbReference type="EMBL" id="ACY19018.1"/>
    </source>
</evidence>
<name>D0LRM6_HALO1</name>
<dbReference type="InterPro" id="IPR014001">
    <property type="entry name" value="Helicase_ATP-bd"/>
</dbReference>
<evidence type="ECO:0000256" key="3">
    <source>
        <dbReference type="ARBA" id="ARBA00022801"/>
    </source>
</evidence>
<feature type="region of interest" description="Disordered" evidence="9">
    <location>
        <begin position="1177"/>
        <end position="1221"/>
    </location>
</feature>
<dbReference type="GO" id="GO:0016887">
    <property type="term" value="F:ATP hydrolysis activity"/>
    <property type="evidence" value="ECO:0007669"/>
    <property type="project" value="TreeGrafter"/>
</dbReference>
<dbReference type="RefSeq" id="WP_012831610.1">
    <property type="nucleotide sequence ID" value="NC_013440.1"/>
</dbReference>
<dbReference type="InterPro" id="IPR013197">
    <property type="entry name" value="RNA_pol_III_RPC82-rel_HTH"/>
</dbReference>
<keyword evidence="8" id="KW-0413">Isomerase</keyword>
<dbReference type="InterPro" id="IPR045628">
    <property type="entry name" value="Lhr_WH_dom"/>
</dbReference>
<evidence type="ECO:0000256" key="1">
    <source>
        <dbReference type="ARBA" id="ARBA00022741"/>
    </source>
</evidence>
<dbReference type="GO" id="GO:0004386">
    <property type="term" value="F:helicase activity"/>
    <property type="evidence" value="ECO:0007669"/>
    <property type="project" value="UniProtKB-KW"/>
</dbReference>
<dbReference type="InterPro" id="IPR055367">
    <property type="entry name" value="WH4_Lhr"/>
</dbReference>
<feature type="domain" description="Helicase ATP-binding" evidence="10">
    <location>
        <begin position="54"/>
        <end position="252"/>
    </location>
</feature>
<dbReference type="Pfam" id="PF00270">
    <property type="entry name" value="DEAD"/>
    <property type="match status" value="1"/>
</dbReference>
<reference evidence="12 13" key="1">
    <citation type="journal article" date="2010" name="Stand. Genomic Sci.">
        <title>Complete genome sequence of Haliangium ochraceum type strain (SMP-2).</title>
        <authorList>
            <consortium name="US DOE Joint Genome Institute (JGI-PGF)"/>
            <person name="Ivanova N."/>
            <person name="Daum C."/>
            <person name="Lang E."/>
            <person name="Abt B."/>
            <person name="Kopitz M."/>
            <person name="Saunders E."/>
            <person name="Lapidus A."/>
            <person name="Lucas S."/>
            <person name="Glavina Del Rio T."/>
            <person name="Nolan M."/>
            <person name="Tice H."/>
            <person name="Copeland A."/>
            <person name="Cheng J.F."/>
            <person name="Chen F."/>
            <person name="Bruce D."/>
            <person name="Goodwin L."/>
            <person name="Pitluck S."/>
            <person name="Mavromatis K."/>
            <person name="Pati A."/>
            <person name="Mikhailova N."/>
            <person name="Chen A."/>
            <person name="Palaniappan K."/>
            <person name="Land M."/>
            <person name="Hauser L."/>
            <person name="Chang Y.J."/>
            <person name="Jeffries C.D."/>
            <person name="Detter J.C."/>
            <person name="Brettin T."/>
            <person name="Rohde M."/>
            <person name="Goker M."/>
            <person name="Bristow J."/>
            <person name="Markowitz V."/>
            <person name="Eisen J.A."/>
            <person name="Hugenholtz P."/>
            <person name="Kyrpides N.C."/>
            <person name="Klenk H.P."/>
        </authorList>
    </citation>
    <scope>NUCLEOTIDE SEQUENCE [LARGE SCALE GENOMIC DNA]</scope>
    <source>
        <strain evidence="13">DSM 14365 / CIP 107738 / JCM 11303 / AJ 13395 / SMP-2</strain>
    </source>
</reference>
<keyword evidence="5" id="KW-0067">ATP-binding</keyword>
<dbReference type="HOGENOM" id="CLU_002025_3_1_7"/>
<feature type="compositionally biased region" description="Basic residues" evidence="9">
    <location>
        <begin position="1370"/>
        <end position="1384"/>
    </location>
</feature>
<dbReference type="InterPro" id="IPR052511">
    <property type="entry name" value="ATP-dep_Helicase"/>
</dbReference>
<evidence type="ECO:0000256" key="4">
    <source>
        <dbReference type="ARBA" id="ARBA00022806"/>
    </source>
</evidence>